<proteinExistence type="predicted"/>
<organism evidence="2 3">
    <name type="scientific">Undibacterium oligocarboniphilum</name>
    <dbReference type="NCBI Taxonomy" id="666702"/>
    <lineage>
        <taxon>Bacteria</taxon>
        <taxon>Pseudomonadati</taxon>
        <taxon>Pseudomonadota</taxon>
        <taxon>Betaproteobacteria</taxon>
        <taxon>Burkholderiales</taxon>
        <taxon>Oxalobacteraceae</taxon>
        <taxon>Undibacterium</taxon>
    </lineage>
</organism>
<dbReference type="SMART" id="SM00530">
    <property type="entry name" value="HTH_XRE"/>
    <property type="match status" value="1"/>
</dbReference>
<evidence type="ECO:0000259" key="1">
    <source>
        <dbReference type="PROSITE" id="PS50943"/>
    </source>
</evidence>
<name>A0A850QG55_9BURK</name>
<gene>
    <name evidence="2" type="ORF">HV832_16870</name>
</gene>
<dbReference type="Proteomes" id="UP000588051">
    <property type="component" value="Unassembled WGS sequence"/>
</dbReference>
<dbReference type="Gene3D" id="1.10.260.40">
    <property type="entry name" value="lambda repressor-like DNA-binding domains"/>
    <property type="match status" value="1"/>
</dbReference>
<sequence length="134" mass="15171">MRAAKYLDQIMQKKKLRRDKELAEWLQISPAAVAQYRSGVRTMDNEKCIKIAIELGIDPIEIIMASDIDRAERAGQKSLWEVFTTRTAQRVSAVLALCFVTSFLTPTPAEAATARVLAEHSLPAINYAKFRRYL</sequence>
<dbReference type="SUPFAM" id="SSF47413">
    <property type="entry name" value="lambda repressor-like DNA-binding domains"/>
    <property type="match status" value="1"/>
</dbReference>
<feature type="domain" description="HTH cro/C1-type" evidence="1">
    <location>
        <begin position="20"/>
        <end position="62"/>
    </location>
</feature>
<evidence type="ECO:0000313" key="2">
    <source>
        <dbReference type="EMBL" id="NVO79492.1"/>
    </source>
</evidence>
<dbReference type="InterPro" id="IPR010982">
    <property type="entry name" value="Lambda_DNA-bd_dom_sf"/>
</dbReference>
<keyword evidence="3" id="KW-1185">Reference proteome</keyword>
<dbReference type="RefSeq" id="WP_176805218.1">
    <property type="nucleotide sequence ID" value="NZ_JABXYJ010000018.1"/>
</dbReference>
<dbReference type="Pfam" id="PF01381">
    <property type="entry name" value="HTH_3"/>
    <property type="match status" value="1"/>
</dbReference>
<evidence type="ECO:0000313" key="3">
    <source>
        <dbReference type="Proteomes" id="UP000588051"/>
    </source>
</evidence>
<dbReference type="GO" id="GO:0003677">
    <property type="term" value="F:DNA binding"/>
    <property type="evidence" value="ECO:0007669"/>
    <property type="project" value="InterPro"/>
</dbReference>
<reference evidence="2 3" key="1">
    <citation type="submission" date="2020-06" db="EMBL/GenBank/DDBJ databases">
        <authorList>
            <person name="Qiu C."/>
            <person name="Liu Z."/>
        </authorList>
    </citation>
    <scope>NUCLEOTIDE SEQUENCE [LARGE SCALE GENOMIC DNA]</scope>
    <source>
        <strain evidence="2 3">EM 1</strain>
    </source>
</reference>
<dbReference type="EMBL" id="JABXYJ010000018">
    <property type="protein sequence ID" value="NVO79492.1"/>
    <property type="molecule type" value="Genomic_DNA"/>
</dbReference>
<protein>
    <submittedName>
        <fullName evidence="2">Helix-turn-helix domain-containing protein</fullName>
    </submittedName>
</protein>
<dbReference type="PROSITE" id="PS50943">
    <property type="entry name" value="HTH_CROC1"/>
    <property type="match status" value="1"/>
</dbReference>
<dbReference type="AlphaFoldDB" id="A0A850QG55"/>
<comment type="caution">
    <text evidence="2">The sequence shown here is derived from an EMBL/GenBank/DDBJ whole genome shotgun (WGS) entry which is preliminary data.</text>
</comment>
<dbReference type="CDD" id="cd00093">
    <property type="entry name" value="HTH_XRE"/>
    <property type="match status" value="1"/>
</dbReference>
<dbReference type="InterPro" id="IPR001387">
    <property type="entry name" value="Cro/C1-type_HTH"/>
</dbReference>
<feature type="non-terminal residue" evidence="2">
    <location>
        <position position="134"/>
    </location>
</feature>
<accession>A0A850QG55</accession>